<dbReference type="InterPro" id="IPR002859">
    <property type="entry name" value="PKD/REJ-like"/>
</dbReference>
<feature type="domain" description="EGF-like" evidence="10">
    <location>
        <begin position="308"/>
        <end position="353"/>
    </location>
</feature>
<feature type="compositionally biased region" description="Basic and acidic residues" evidence="8">
    <location>
        <begin position="1967"/>
        <end position="1987"/>
    </location>
</feature>
<feature type="domain" description="EGF-like calcium-binding" evidence="9">
    <location>
        <begin position="262"/>
        <end position="304"/>
    </location>
</feature>
<feature type="domain" description="EGF-like" evidence="10">
    <location>
        <begin position="265"/>
        <end position="304"/>
    </location>
</feature>
<feature type="region of interest" description="Disordered" evidence="8">
    <location>
        <begin position="2458"/>
        <end position="2480"/>
    </location>
</feature>
<feature type="region of interest" description="Disordered" evidence="8">
    <location>
        <begin position="2671"/>
        <end position="2732"/>
    </location>
</feature>
<feature type="region of interest" description="Disordered" evidence="8">
    <location>
        <begin position="2329"/>
        <end position="2399"/>
    </location>
</feature>
<evidence type="ECO:0000256" key="5">
    <source>
        <dbReference type="ARBA" id="ARBA00022989"/>
    </source>
</evidence>
<dbReference type="GO" id="GO:0005261">
    <property type="term" value="F:monoatomic cation channel activity"/>
    <property type="evidence" value="ECO:0007669"/>
    <property type="project" value="TreeGrafter"/>
</dbReference>
<keyword evidence="2" id="KW-0245">EGF-like domain</keyword>
<accession>A0AAE0KZN1</accession>
<sequence length="3466" mass="363749">MCAVFPNGGCDNFTACANLPDGAGRTCSACPAGFTGSGETVCVDDNECLENRGGCDFRTECINTAPGHFCTACPSGYTTITMDAGFVCSDVDECAVGSAECDPLTVCINTDGGWGCGPCPKGLLGDGRTGCWMAADCSTDPCDSLTTCSDSTGEVECGPCPDGYGGTGATACADIDGCAENLCFDDGVAAVVCHDVEAPGVGYVCDACPPGFIGDGMTCVEDKCSSGEACSPLVPCAMLQSGVFTCGTCPEGYEGDGITCADVDECATSNGNCHFLTECTNTPGGHECGPCPEGLIGSGYTSCSQVTDCSDNNGGCWTNGVDKVTCAADLEGVRPICGECPAGYVGNGYDGCTDAEGCFEGACAVICTEECRAVKCNDVAAPGEGYTCAACPAGYLGDAWGPNSMVPGKTGCYENKCFNANGGCDVKVTCTNDASTPMGRVCGTCPTGYTDKYQDGTVCADADGCLASPCFPGVPCTDLPAPEVGRRCGECPAGYVGDGAECIDIDECAADAEPPHGGCFRDDAADVITTCTNAAMSPQAPRGRVCGPCPDGYKGSGETTCTLVSTCAVSNGGCWVGSGEFAGFSTACTDLPGIGTECGACPAGFAGTGDSGCVDIDGCALEPCFPGVTCTDVNPPGVGRLCEYEGPVVSSPWTCPEGYHGDGVECTRCQLAVQIVDSTVQHGVERRTGWFRGQRTQITGQLDGLNHPNCTNQEGVQFRWMGTSSDGAVLALTAERNKASTLRLSIPKSDLQVGLSYQVQLTAHMPGAAAVRSEATLWFFVESQPLVAVIEGGGVVTGADNVLVLSAANSLDPDGEPGELACAWTCTRMDGMDVCRDNNDTALPTLMPDTTLMLTLRGSTLGVNYTFSLTVSKGSRTSGARTWLTIFNGSPPVVNVAPLVEKVNPTDKLTLLGRVTSDDPLGLAMTWSVLSGPSLTLDASTLMTSAMQEDVVVRPNVLLPGATYGFRLSALDGYGPASATVDVVVNTPPAGGGVAVMPASGVALETSFAILSPGWEDEDTPLWYQQSYRVVGEAEAGAAWSALVSDFNTLPSPYRVHAVIPRAGFEDLGYTVTVRSTVRDNLGATAEAETNITVAEAATVDTEAVLGSAQGRLRNGDTDGAMQYASGLGEVLNDAYDASVAANSSSALARRRRRRLSGIARQGPVLRQLMQTEAGAAAGQREELLDLVGTVHGMLFATSASTASLAETVDEVARAPCDLTAGAQGKALDLVDGLVAGAQDLFTDTRLTIEAAGRLAGTLNSVNVAGQPRACNASGAALPEALPEARASGANRTAECVTRLGQLGGALLIGSVPGEDPKEVTSPTLALSTQRCRADLPDSCLYTKPLAAPPGWGASASFPSSLGTALADQEGTVAAPPTASSNCTAEGGGGNCTEQAAAPLLPRRPVDARIMAATSELHAPSEKNGSLALAEEELDVEENVEERVMVEGGTFADVEGGSTRVVVMDTNGTELRVEGLTEPVEVRLPLGAEYRGTVADVEARTGRPWVGFMECRFWDEANASYSTAGCQPLPNPAPAGADLYWRDWPSGDEVPRSLAALWGVGNRALTDGCEEVWGAAVEEYNGTDAGVRKYGNLSWGVGGLQWRAAGCPLVDGEVNATLKCRWEWRRQVFEGPGCVVAAEQSCLCTHLTDFKAVLQLDVQNSEPPRLNVLTLSDMTSLTLQDVLRSAVLLAVVCGIIATTVGFGVTCNWQDTAYRQKILESLVKHHGTGVHGFRAAVGGVWTWGIFEEDQLTGVERKSHHQFLAERAKQKASMGSVHGQVVALYGERALETQPRMVERLLGGQGRLHHARATPDPLGFRNRSFQKLTGALHAELDALKGAGQVVAGGTQEQGAPGIDAWETLCEAGKWELQATGAHVLRAGALTAAHAEHGTHSVTMPVRPVRDEEALVNSKFAEPKSFAELMPADWRPRAEARTMMFTSDSPGPLDPLLAASEVCTGGGTGGSAGKADAREAERIHQEPLEAGEGHGRGPLRRGSRELEGHSRKKRSRAELGRSDLAEARSRPRGQAGGHLGASPDAANTPLLDKHIQKHLQLDLKTGGIGHWRTPALQKSLAGIEREASEDFLVAEERPAWWKRWLPGGGWGTGKPRGGAQLPLMGRAGPQPVAEARERGGLGRAGAQRSLRERHAMQAAGDPGETGRGQAHRNLAQRFGHRGGGEGATSSAPAPRKSPQLGTEPPEAIARTLQREGVMPMSMMLAPGSTAKEWSEEGVRAGQRTSSQAAAGPGVMVRFSQKASSRVATPSQRPSSSRAAHPQTVGALGPSIPPAVGQLGPAIPPPAGQQRTETIDDMDDLTDLMMLENAIEEYVNATAPTGRRAPQVDRGDFSWSSSGSEGEAEDDLADRRGSPWEAGLPRVMPRPGPGRGGRGEACREGGTGHGGRAVPGVVLGEQAVHKAACKAVSPDITAGRSPAAQVSPDIDVAAGRSPAAQVSPDIDVAAGRSPAAQVSRPEAAAESGSAGGKPVGLPMVAAREVPAVAPLSLEEEAERAVCVVRLPNLALLDHAAPEDLLGPADGAAAEPVKLAPSELPPQGVAPGADPNEAVDVARPDPAGVMARAEQSPDPTEEVVLAGKIPTQAKVTTEMVPTQATVTTEMVPAETAVMAGVDLKGATGMVGVDPRVMAVMAGAGPTEAMAIGSDKRVKAVIWAPDGTRIGRQTSSEQGLTLGADEVPGEGPPASSAAQETARRRVDTAETQCIQKTDPGSSSSGGDFSPMAISMQVPTEAALEMEERAHTPERPRAPGKMLRQETAKSRAEMMAMLRRREISRKQRQIERAAAVGARLDPLGQYVVRRYMRDFAAQLRSLRGPDPRLWRAAARYNRTWLRDPVVRRRLLLKFKCCAIFLRQLAIRQDLRATDALCSIMGFTSTALGLCLPMPELRQMVDAARTEMEGPEAAAGRKEGEGGGRAARPTPSEASGPQRLPMERLLGTALVLAHMHMRRIVREEQVEAQLKAAGRLRWGAHLISFEECVVRFKVMLMVNRESQGWHHRSLLWNLLFLQHPAGRYDLSPGLATVLHAGDTAATLQVDAMAQVPTTELLASLPEALHSCGLDAACEEQAWGTLLAAAKLAQLPFAWVLNPQDKPSEQRTLLSTANDYLGDLAAEHPKLNAELPNLRCQAEGLVTFWRDSRLEAMMEMRERVLADQSVLDSQLSPEERRAAFWQRWRGRFEWAMMRHPWISIVYTLPSDSYSRAQRMLVQCTSMITMLLITLWLFYSKGVECCTAFKEHLGCEDTSVEGECLGLTSCEDLYRARDDGRMPGHLQAEDFSCSAFPQPTLMDKRGRGLDSCRLVPVSILRSRVAESALAECGCSGVSEGWGEACSSLAEAAAAERVGSWAWRGAQLWLSAAAAGEWGLGVGRGVCAACAECGCSRREWGLGVGEAPWLECGCSGESGGWAWGRGVCAAWRSAAAAESGGVGVGEAAGVCAAWAGRWLQQRGWLGRGRVRSSG</sequence>
<dbReference type="EMBL" id="LGRX02012993">
    <property type="protein sequence ID" value="KAK3266537.1"/>
    <property type="molecule type" value="Genomic_DNA"/>
</dbReference>
<feature type="domain" description="EGF-like calcium-binding" evidence="9">
    <location>
        <begin position="174"/>
        <end position="220"/>
    </location>
</feature>
<dbReference type="InterPro" id="IPR000742">
    <property type="entry name" value="EGF"/>
</dbReference>
<keyword evidence="7" id="KW-1015">Disulfide bond</keyword>
<keyword evidence="12" id="KW-1185">Reference proteome</keyword>
<dbReference type="PANTHER" id="PTHR46730">
    <property type="entry name" value="POLYCYSTIN-1"/>
    <property type="match status" value="1"/>
</dbReference>
<protein>
    <submittedName>
        <fullName evidence="11">Uncharacterized protein</fullName>
    </submittedName>
</protein>
<feature type="compositionally biased region" description="Polar residues" evidence="8">
    <location>
        <begin position="2710"/>
        <end position="2720"/>
    </location>
</feature>
<dbReference type="InterPro" id="IPR001881">
    <property type="entry name" value="EGF-like_Ca-bd_dom"/>
</dbReference>
<keyword evidence="6" id="KW-0472">Membrane</keyword>
<evidence type="ECO:0000313" key="12">
    <source>
        <dbReference type="Proteomes" id="UP001190700"/>
    </source>
</evidence>
<feature type="region of interest" description="Disordered" evidence="8">
    <location>
        <begin position="2219"/>
        <end position="2283"/>
    </location>
</feature>
<keyword evidence="4" id="KW-0677">Repeat</keyword>
<evidence type="ECO:0000259" key="9">
    <source>
        <dbReference type="SMART" id="SM00179"/>
    </source>
</evidence>
<dbReference type="SMART" id="SM00179">
    <property type="entry name" value="EGF_CA"/>
    <property type="match status" value="5"/>
</dbReference>
<proteinExistence type="predicted"/>
<dbReference type="GO" id="GO:0005886">
    <property type="term" value="C:plasma membrane"/>
    <property type="evidence" value="ECO:0007669"/>
    <property type="project" value="TreeGrafter"/>
</dbReference>
<keyword evidence="3" id="KW-0812">Transmembrane</keyword>
<dbReference type="PANTHER" id="PTHR46730:SF1">
    <property type="entry name" value="PLAT DOMAIN-CONTAINING PROTEIN"/>
    <property type="match status" value="1"/>
</dbReference>
<feature type="domain" description="EGF-like calcium-binding" evidence="9">
    <location>
        <begin position="461"/>
        <end position="503"/>
    </location>
</feature>
<feature type="domain" description="EGF-like" evidence="10">
    <location>
        <begin position="416"/>
        <end position="460"/>
    </location>
</feature>
<feature type="domain" description="EGF-like calcium-binding" evidence="9">
    <location>
        <begin position="44"/>
        <end position="89"/>
    </location>
</feature>
<feature type="domain" description="EGF-like" evidence="10">
    <location>
        <begin position="177"/>
        <end position="220"/>
    </location>
</feature>
<gene>
    <name evidence="11" type="ORF">CYMTET_24843</name>
</gene>
<feature type="region of interest" description="Disordered" evidence="8">
    <location>
        <begin position="2126"/>
        <end position="2197"/>
    </location>
</feature>
<feature type="compositionally biased region" description="Basic and acidic residues" evidence="8">
    <location>
        <begin position="2008"/>
        <end position="2021"/>
    </location>
</feature>
<dbReference type="Gene3D" id="2.10.25.10">
    <property type="entry name" value="Laminin"/>
    <property type="match status" value="6"/>
</dbReference>
<feature type="compositionally biased region" description="Polar residues" evidence="8">
    <location>
        <begin position="2252"/>
        <end position="2269"/>
    </location>
</feature>
<dbReference type="GO" id="GO:0005509">
    <property type="term" value="F:calcium ion binding"/>
    <property type="evidence" value="ECO:0007669"/>
    <property type="project" value="InterPro"/>
</dbReference>
<dbReference type="InterPro" id="IPR049883">
    <property type="entry name" value="NOTCH1_EGF-like"/>
</dbReference>
<dbReference type="GO" id="GO:0006816">
    <property type="term" value="P:calcium ion transport"/>
    <property type="evidence" value="ECO:0007669"/>
    <property type="project" value="TreeGrafter"/>
</dbReference>
<evidence type="ECO:0000313" key="11">
    <source>
        <dbReference type="EMBL" id="KAK3266537.1"/>
    </source>
</evidence>
<feature type="domain" description="EGF-like" evidence="10">
    <location>
        <begin position="507"/>
        <end position="562"/>
    </location>
</feature>
<organism evidence="11 12">
    <name type="scientific">Cymbomonas tetramitiformis</name>
    <dbReference type="NCBI Taxonomy" id="36881"/>
    <lineage>
        <taxon>Eukaryota</taxon>
        <taxon>Viridiplantae</taxon>
        <taxon>Chlorophyta</taxon>
        <taxon>Pyramimonadophyceae</taxon>
        <taxon>Pyramimonadales</taxon>
        <taxon>Pyramimonadaceae</taxon>
        <taxon>Cymbomonas</taxon>
    </lineage>
</organism>
<feature type="domain" description="EGF-like" evidence="10">
    <location>
        <begin position="136"/>
        <end position="173"/>
    </location>
</feature>
<feature type="domain" description="EGF-like" evidence="10">
    <location>
        <begin position="1"/>
        <end position="43"/>
    </location>
</feature>
<comment type="caution">
    <text evidence="11">The sequence shown here is derived from an EMBL/GenBank/DDBJ whole genome shotgun (WGS) entry which is preliminary data.</text>
</comment>
<feature type="domain" description="EGF-like" evidence="10">
    <location>
        <begin position="362"/>
        <end position="413"/>
    </location>
</feature>
<dbReference type="Pfam" id="PF02010">
    <property type="entry name" value="REJ"/>
    <property type="match status" value="1"/>
</dbReference>
<evidence type="ECO:0000256" key="7">
    <source>
        <dbReference type="ARBA" id="ARBA00023157"/>
    </source>
</evidence>
<feature type="domain" description="EGF-like" evidence="10">
    <location>
        <begin position="47"/>
        <end position="89"/>
    </location>
</feature>
<dbReference type="Proteomes" id="UP001190700">
    <property type="component" value="Unassembled WGS sequence"/>
</dbReference>
<evidence type="ECO:0000256" key="2">
    <source>
        <dbReference type="ARBA" id="ARBA00022536"/>
    </source>
</evidence>
<feature type="region of interest" description="Disordered" evidence="8">
    <location>
        <begin position="1938"/>
        <end position="2040"/>
    </location>
</feature>
<feature type="domain" description="EGF-like" evidence="10">
    <location>
        <begin position="223"/>
        <end position="261"/>
    </location>
</feature>
<evidence type="ECO:0000256" key="4">
    <source>
        <dbReference type="ARBA" id="ARBA00022737"/>
    </source>
</evidence>
<evidence type="ECO:0000256" key="6">
    <source>
        <dbReference type="ARBA" id="ARBA00023136"/>
    </source>
</evidence>
<dbReference type="Pfam" id="PF07645">
    <property type="entry name" value="EGF_CA"/>
    <property type="match status" value="2"/>
</dbReference>
<dbReference type="SMART" id="SM00181">
    <property type="entry name" value="EGF"/>
    <property type="match status" value="12"/>
</dbReference>
<name>A0AAE0KZN1_9CHLO</name>
<evidence type="ECO:0000256" key="8">
    <source>
        <dbReference type="SAM" id="MobiDB-lite"/>
    </source>
</evidence>
<evidence type="ECO:0000256" key="1">
    <source>
        <dbReference type="ARBA" id="ARBA00004370"/>
    </source>
</evidence>
<feature type="domain" description="EGF-like" evidence="10">
    <location>
        <begin position="464"/>
        <end position="503"/>
    </location>
</feature>
<comment type="subcellular location">
    <subcellularLocation>
        <location evidence="1">Membrane</location>
    </subcellularLocation>
</comment>
<evidence type="ECO:0000259" key="10">
    <source>
        <dbReference type="SMART" id="SM00181"/>
    </source>
</evidence>
<feature type="domain" description="EGF-like" evidence="10">
    <location>
        <begin position="93"/>
        <end position="132"/>
    </location>
</feature>
<keyword evidence="5" id="KW-1133">Transmembrane helix</keyword>
<evidence type="ECO:0000256" key="3">
    <source>
        <dbReference type="ARBA" id="ARBA00022692"/>
    </source>
</evidence>
<dbReference type="CDD" id="cd00054">
    <property type="entry name" value="EGF_CA"/>
    <property type="match status" value="1"/>
</dbReference>
<feature type="domain" description="EGF-like calcium-binding" evidence="9">
    <location>
        <begin position="90"/>
        <end position="132"/>
    </location>
</feature>
<reference evidence="11 12" key="1">
    <citation type="journal article" date="2015" name="Genome Biol. Evol.">
        <title>Comparative Genomics of a Bacterivorous Green Alga Reveals Evolutionary Causalities and Consequences of Phago-Mixotrophic Mode of Nutrition.</title>
        <authorList>
            <person name="Burns J.A."/>
            <person name="Paasch A."/>
            <person name="Narechania A."/>
            <person name="Kim E."/>
        </authorList>
    </citation>
    <scope>NUCLEOTIDE SEQUENCE [LARGE SCALE GENOMIC DNA]</scope>
    <source>
        <strain evidence="11 12">PLY_AMNH</strain>
    </source>
</reference>
<feature type="region of interest" description="Disordered" evidence="8">
    <location>
        <begin position="2906"/>
        <end position="2938"/>
    </location>
</feature>